<dbReference type="PANTHER" id="PTHR36838:SF3">
    <property type="entry name" value="TRANSPORTER AUXIN EFFLUX CARRIER EC FAMILY"/>
    <property type="match status" value="1"/>
</dbReference>
<feature type="transmembrane region" description="Helical" evidence="8">
    <location>
        <begin position="192"/>
        <end position="212"/>
    </location>
</feature>
<feature type="transmembrane region" description="Helical" evidence="8">
    <location>
        <begin position="224"/>
        <end position="247"/>
    </location>
</feature>
<dbReference type="GO" id="GO:0005886">
    <property type="term" value="C:plasma membrane"/>
    <property type="evidence" value="ECO:0007669"/>
    <property type="project" value="UniProtKB-SubCell"/>
</dbReference>
<feature type="transmembrane region" description="Helical" evidence="8">
    <location>
        <begin position="253"/>
        <end position="274"/>
    </location>
</feature>
<dbReference type="AlphaFoldDB" id="A0A1B1NGJ0"/>
<keyword evidence="3" id="KW-0813">Transport</keyword>
<feature type="transmembrane region" description="Helical" evidence="8">
    <location>
        <begin position="123"/>
        <end position="141"/>
    </location>
</feature>
<dbReference type="InterPro" id="IPR038770">
    <property type="entry name" value="Na+/solute_symporter_sf"/>
</dbReference>
<evidence type="ECO:0000256" key="5">
    <source>
        <dbReference type="ARBA" id="ARBA00022692"/>
    </source>
</evidence>
<evidence type="ECO:0000256" key="4">
    <source>
        <dbReference type="ARBA" id="ARBA00022475"/>
    </source>
</evidence>
<evidence type="ECO:0000256" key="2">
    <source>
        <dbReference type="ARBA" id="ARBA00010145"/>
    </source>
</evidence>
<dbReference type="GO" id="GO:0055085">
    <property type="term" value="P:transmembrane transport"/>
    <property type="evidence" value="ECO:0007669"/>
    <property type="project" value="InterPro"/>
</dbReference>
<comment type="subcellular location">
    <subcellularLocation>
        <location evidence="1">Cell membrane</location>
        <topology evidence="1">Multi-pass membrane protein</topology>
    </subcellularLocation>
</comment>
<evidence type="ECO:0000256" key="3">
    <source>
        <dbReference type="ARBA" id="ARBA00022448"/>
    </source>
</evidence>
<dbReference type="EMBL" id="CP014989">
    <property type="protein sequence ID" value="ANS80546.1"/>
    <property type="molecule type" value="Genomic_DNA"/>
</dbReference>
<dbReference type="Pfam" id="PF03547">
    <property type="entry name" value="Mem_trans"/>
    <property type="match status" value="2"/>
</dbReference>
<proteinExistence type="inferred from homology"/>
<name>A0A1B1NGJ0_9MICO</name>
<dbReference type="RefSeq" id="WP_066641953.1">
    <property type="nucleotide sequence ID" value="NZ_CP014989.1"/>
</dbReference>
<dbReference type="PANTHER" id="PTHR36838">
    <property type="entry name" value="AUXIN EFFLUX CARRIER FAMILY PROTEIN"/>
    <property type="match status" value="1"/>
</dbReference>
<dbReference type="Gene3D" id="1.20.1530.20">
    <property type="match status" value="1"/>
</dbReference>
<feature type="transmembrane region" description="Helical" evidence="8">
    <location>
        <begin position="94"/>
        <end position="117"/>
    </location>
</feature>
<feature type="transmembrane region" description="Helical" evidence="8">
    <location>
        <begin position="34"/>
        <end position="53"/>
    </location>
</feature>
<keyword evidence="6 8" id="KW-1133">Transmembrane helix</keyword>
<dbReference type="STRING" id="1758689.SGUI_3150"/>
<accession>A0A1B1NGJ0</accession>
<evidence type="ECO:0000313" key="10">
    <source>
        <dbReference type="Proteomes" id="UP000092482"/>
    </source>
</evidence>
<protein>
    <submittedName>
        <fullName evidence="9">Putative transport integral membrane protein</fullName>
    </submittedName>
</protein>
<organism evidence="9 10">
    <name type="scientific">Serinicoccus hydrothermalis</name>
    <dbReference type="NCBI Taxonomy" id="1758689"/>
    <lineage>
        <taxon>Bacteria</taxon>
        <taxon>Bacillati</taxon>
        <taxon>Actinomycetota</taxon>
        <taxon>Actinomycetes</taxon>
        <taxon>Micrococcales</taxon>
        <taxon>Ornithinimicrobiaceae</taxon>
        <taxon>Serinicoccus</taxon>
    </lineage>
</organism>
<keyword evidence="5 8" id="KW-0812">Transmembrane</keyword>
<feature type="transmembrane region" description="Helical" evidence="8">
    <location>
        <begin position="6"/>
        <end position="22"/>
    </location>
</feature>
<feature type="transmembrane region" description="Helical" evidence="8">
    <location>
        <begin position="286"/>
        <end position="304"/>
    </location>
</feature>
<evidence type="ECO:0000256" key="6">
    <source>
        <dbReference type="ARBA" id="ARBA00022989"/>
    </source>
</evidence>
<keyword evidence="4" id="KW-1003">Cell membrane</keyword>
<keyword evidence="7 8" id="KW-0472">Membrane</keyword>
<sequence>MVAVLEGFSLIAAVVAVGWLLAHTGLFGRDEQRMLARLTFWVGSPALLFLIVSRADVQVIFSGFLVATVAAVAVCAAAYLVVARLVLHRRWADAVMGGMAASYVNANNLGIPIALYVLGDASWSAPVLLMQLLVLQPGWLAALDATRVGRVSWRRLVRSPLTNPLTIGTVLGLVVNLSGWTPPELLLAPVELVSGVAVPCMLIAFGLSLRLSPLPRRDALAEPVTVVLVKLVLMPLVAGLVAGPVLSLDRADVLAVVVMSALPTAQNVYVLSVAYGRGERIARDGVFLTTVLSLPVMLLVTAILG</sequence>
<gene>
    <name evidence="9" type="ORF">SGUI_3150</name>
</gene>
<evidence type="ECO:0000256" key="1">
    <source>
        <dbReference type="ARBA" id="ARBA00004651"/>
    </source>
</evidence>
<dbReference type="PATRIC" id="fig|1758689.4.peg.3279"/>
<feature type="transmembrane region" description="Helical" evidence="8">
    <location>
        <begin position="161"/>
        <end position="180"/>
    </location>
</feature>
<dbReference type="Proteomes" id="UP000092482">
    <property type="component" value="Chromosome"/>
</dbReference>
<keyword evidence="10" id="KW-1185">Reference proteome</keyword>
<comment type="similarity">
    <text evidence="2">Belongs to the auxin efflux carrier (TC 2.A.69) family.</text>
</comment>
<reference evidence="9 10" key="1">
    <citation type="submission" date="2016-03" db="EMBL/GenBank/DDBJ databases">
        <title>Shallow-sea hydrothermal system.</title>
        <authorList>
            <person name="Tang K."/>
        </authorList>
    </citation>
    <scope>NUCLEOTIDE SEQUENCE [LARGE SCALE GENOMIC DNA]</scope>
    <source>
        <strain evidence="9 10">JLT9</strain>
    </source>
</reference>
<evidence type="ECO:0000313" key="9">
    <source>
        <dbReference type="EMBL" id="ANS80546.1"/>
    </source>
</evidence>
<dbReference type="OrthoDB" id="5405318at2"/>
<feature type="transmembrane region" description="Helical" evidence="8">
    <location>
        <begin position="59"/>
        <end position="82"/>
    </location>
</feature>
<dbReference type="InterPro" id="IPR004776">
    <property type="entry name" value="Mem_transp_PIN-like"/>
</dbReference>
<evidence type="ECO:0000256" key="7">
    <source>
        <dbReference type="ARBA" id="ARBA00023136"/>
    </source>
</evidence>
<dbReference type="KEGG" id="serj:SGUI_3150"/>
<evidence type="ECO:0000256" key="8">
    <source>
        <dbReference type="SAM" id="Phobius"/>
    </source>
</evidence>